<name>A0A1J1CX29_CLOSG</name>
<sequence>MKREELINALKEIKKECEKSKHCDQCKLYDVQELDMDHGIVYNLKGKEIRRVKAV</sequence>
<organism evidence="1 2">
    <name type="scientific">Clostridium sporogenes</name>
    <dbReference type="NCBI Taxonomy" id="1509"/>
    <lineage>
        <taxon>Bacteria</taxon>
        <taxon>Bacillati</taxon>
        <taxon>Bacillota</taxon>
        <taxon>Clostridia</taxon>
        <taxon>Eubacteriales</taxon>
        <taxon>Clostridiaceae</taxon>
        <taxon>Clostridium</taxon>
    </lineage>
</organism>
<dbReference type="STRING" id="413999.CBO2362A"/>
<protein>
    <submittedName>
        <fullName evidence="1">Uncharacterized protein</fullName>
    </submittedName>
</protein>
<evidence type="ECO:0000313" key="1">
    <source>
        <dbReference type="EMBL" id="APH16554.1"/>
    </source>
</evidence>
<reference evidence="1 2" key="1">
    <citation type="submission" date="2015-11" db="EMBL/GenBank/DDBJ databases">
        <authorList>
            <person name="Hill K.K."/>
            <person name="Shirey T.B."/>
            <person name="Raphael B."/>
            <person name="Daligault H.E."/>
            <person name="Davenport K.W."/>
            <person name="Bruce D.C."/>
            <person name="Foley B.T."/>
            <person name="Johnson S.L."/>
        </authorList>
    </citation>
    <scope>NUCLEOTIDE SEQUENCE [LARGE SCALE GENOMIC DNA]</scope>
    <source>
        <strain evidence="1 2">CDC_1632</strain>
    </source>
</reference>
<dbReference type="EMBL" id="CP013243">
    <property type="protein sequence ID" value="APH16554.1"/>
    <property type="molecule type" value="Genomic_DNA"/>
</dbReference>
<dbReference type="AlphaFoldDB" id="A0A1J1CX29"/>
<gene>
    <name evidence="1" type="ORF">NPD5_263</name>
</gene>
<dbReference type="RefSeq" id="WP_155119529.1">
    <property type="nucleotide sequence ID" value="NZ_CP013242.1"/>
</dbReference>
<accession>A0A1J1CX29</accession>
<evidence type="ECO:0000313" key="2">
    <source>
        <dbReference type="Proteomes" id="UP000182204"/>
    </source>
</evidence>
<proteinExistence type="predicted"/>
<dbReference type="Proteomes" id="UP000182204">
    <property type="component" value="Chromosome"/>
</dbReference>